<organism evidence="3">
    <name type="scientific">Bactrocera dorsalis</name>
    <name type="common">Oriental fruit fly</name>
    <name type="synonym">Dacus dorsalis</name>
    <dbReference type="NCBI Taxonomy" id="27457"/>
    <lineage>
        <taxon>Eukaryota</taxon>
        <taxon>Metazoa</taxon>
        <taxon>Ecdysozoa</taxon>
        <taxon>Arthropoda</taxon>
        <taxon>Hexapoda</taxon>
        <taxon>Insecta</taxon>
        <taxon>Pterygota</taxon>
        <taxon>Neoptera</taxon>
        <taxon>Endopterygota</taxon>
        <taxon>Diptera</taxon>
        <taxon>Brachycera</taxon>
        <taxon>Muscomorpha</taxon>
        <taxon>Tephritoidea</taxon>
        <taxon>Tephritidae</taxon>
        <taxon>Bactrocera</taxon>
        <taxon>Bactrocera</taxon>
    </lineage>
</organism>
<dbReference type="SUPFAM" id="SSF100895">
    <property type="entry name" value="Kazal-type serine protease inhibitors"/>
    <property type="match status" value="1"/>
</dbReference>
<feature type="domain" description="Kazal-like" evidence="2">
    <location>
        <begin position="94"/>
        <end position="147"/>
    </location>
</feature>
<name>A0A034WDE0_BACDO</name>
<dbReference type="SMART" id="SM00280">
    <property type="entry name" value="KAZAL"/>
    <property type="match status" value="1"/>
</dbReference>
<dbReference type="OrthoDB" id="6513408at2759"/>
<dbReference type="InterPro" id="IPR002350">
    <property type="entry name" value="Kazal_dom"/>
</dbReference>
<protein>
    <recommendedName>
        <fullName evidence="2">Kazal-like domain-containing protein</fullName>
    </recommendedName>
</protein>
<evidence type="ECO:0000256" key="1">
    <source>
        <dbReference type="SAM" id="MobiDB-lite"/>
    </source>
</evidence>
<dbReference type="GO" id="GO:0004867">
    <property type="term" value="F:serine-type endopeptidase inhibitor activity"/>
    <property type="evidence" value="ECO:0007669"/>
    <property type="project" value="InterPro"/>
</dbReference>
<dbReference type="EMBL" id="GAKP01006801">
    <property type="protein sequence ID" value="JAC52151.1"/>
    <property type="molecule type" value="Transcribed_RNA"/>
</dbReference>
<dbReference type="EMBL" id="GAKP01006802">
    <property type="protein sequence ID" value="JAC52150.1"/>
    <property type="molecule type" value="Transcribed_RNA"/>
</dbReference>
<evidence type="ECO:0000313" key="3">
    <source>
        <dbReference type="EMBL" id="JAC52150.1"/>
    </source>
</evidence>
<accession>A0A034WDE0</accession>
<sequence length="148" mass="16307">RRLPGNNARCSLIRIYARSDLFAYEIRKLHGDNMNSKLVLLCICVQMCALASGRPQQWQWEGPIFSNPFLPDRPGAGTTTTTPAPPASSTTVPSPRYLACLRACPTTMEYNPVCGSDSQNYHNHARLDCAARCGQDVVFVRMGTCNAL</sequence>
<proteinExistence type="predicted"/>
<feature type="compositionally biased region" description="Low complexity" evidence="1">
    <location>
        <begin position="74"/>
        <end position="92"/>
    </location>
</feature>
<feature type="region of interest" description="Disordered" evidence="1">
    <location>
        <begin position="71"/>
        <end position="92"/>
    </location>
</feature>
<dbReference type="PANTHER" id="PTHR21179:SF1">
    <property type="entry name" value="KAZ1-TYPE SERINE PROTEASE INHIBITOR-LIKE PROTEIN TYPE EPSILON-RELATED"/>
    <property type="match status" value="1"/>
</dbReference>
<dbReference type="PROSITE" id="PS51465">
    <property type="entry name" value="KAZAL_2"/>
    <property type="match status" value="1"/>
</dbReference>
<dbReference type="InterPro" id="IPR036058">
    <property type="entry name" value="Kazal_dom_sf"/>
</dbReference>
<evidence type="ECO:0000259" key="2">
    <source>
        <dbReference type="PROSITE" id="PS51465"/>
    </source>
</evidence>
<dbReference type="PANTHER" id="PTHR21179">
    <property type="entry name" value="SERINE-TYPE ENDOPEPTIDASE INHIBITOR"/>
    <property type="match status" value="1"/>
</dbReference>
<dbReference type="Pfam" id="PF00050">
    <property type="entry name" value="Kazal_1"/>
    <property type="match status" value="1"/>
</dbReference>
<feature type="non-terminal residue" evidence="3">
    <location>
        <position position="1"/>
    </location>
</feature>
<dbReference type="InterPro" id="IPR039932">
    <property type="entry name" value="Spink4-like"/>
</dbReference>
<dbReference type="Gene3D" id="3.30.60.30">
    <property type="match status" value="1"/>
</dbReference>
<dbReference type="CDD" id="cd00104">
    <property type="entry name" value="KAZAL_FS"/>
    <property type="match status" value="1"/>
</dbReference>
<dbReference type="AlphaFoldDB" id="A0A034WDE0"/>
<reference evidence="3" key="1">
    <citation type="journal article" date="2014" name="BMC Genomics">
        <title>Characterizing the developmental transcriptome of the oriental fruit fly, Bactrocera dorsalis (Diptera: Tephritidae) through comparative genomic analysis with Drosophila melanogaster utilizing modENCODE datasets.</title>
        <authorList>
            <person name="Geib S.M."/>
            <person name="Calla B."/>
            <person name="Hall B."/>
            <person name="Hou S."/>
            <person name="Manoukis N.C."/>
        </authorList>
    </citation>
    <scope>NUCLEOTIDE SEQUENCE</scope>
    <source>
        <strain evidence="3">Punador</strain>
    </source>
</reference>